<dbReference type="AlphaFoldDB" id="A0A379J0J1"/>
<dbReference type="Proteomes" id="UP000254260">
    <property type="component" value="Unassembled WGS sequence"/>
</dbReference>
<protein>
    <submittedName>
        <fullName evidence="1">Uncharacterized protein</fullName>
    </submittedName>
</protein>
<dbReference type="EMBL" id="UGUU01000001">
    <property type="protein sequence ID" value="SUD42039.1"/>
    <property type="molecule type" value="Genomic_DNA"/>
</dbReference>
<evidence type="ECO:0000313" key="1">
    <source>
        <dbReference type="EMBL" id="SUD42039.1"/>
    </source>
</evidence>
<organism evidence="1 2">
    <name type="scientific">Ectopseudomonas mendocina</name>
    <name type="common">Pseudomonas mendocina</name>
    <dbReference type="NCBI Taxonomy" id="300"/>
    <lineage>
        <taxon>Bacteria</taxon>
        <taxon>Pseudomonadati</taxon>
        <taxon>Pseudomonadota</taxon>
        <taxon>Gammaproteobacteria</taxon>
        <taxon>Pseudomonadales</taxon>
        <taxon>Pseudomonadaceae</taxon>
        <taxon>Ectopseudomonas</taxon>
    </lineage>
</organism>
<reference evidence="1 2" key="1">
    <citation type="submission" date="2018-06" db="EMBL/GenBank/DDBJ databases">
        <authorList>
            <consortium name="Pathogen Informatics"/>
            <person name="Doyle S."/>
        </authorList>
    </citation>
    <scope>NUCLEOTIDE SEQUENCE [LARGE SCALE GENOMIC DNA]</scope>
    <source>
        <strain evidence="1 2">NCTC10899</strain>
    </source>
</reference>
<sequence>MRIASIACFAALAFACLSSHAAEVASLQDKCQQQLAANQDGLAQLKQLAQLAGNDKANETLASLDGGCERLAAEADTSTQAATPDQLSATKDALKGLSSMFGK</sequence>
<dbReference type="RefSeq" id="WP_115292508.1">
    <property type="nucleotide sequence ID" value="NZ_CAXYQS010000001.1"/>
</dbReference>
<dbReference type="PROSITE" id="PS51257">
    <property type="entry name" value="PROKAR_LIPOPROTEIN"/>
    <property type="match status" value="1"/>
</dbReference>
<accession>A0A379J0J1</accession>
<gene>
    <name evidence="1" type="ORF">NCTC10899_04925</name>
</gene>
<proteinExistence type="predicted"/>
<name>A0A379J0J1_ECTME</name>
<evidence type="ECO:0000313" key="2">
    <source>
        <dbReference type="Proteomes" id="UP000254260"/>
    </source>
</evidence>
<dbReference type="OrthoDB" id="6904436at2"/>